<dbReference type="InterPro" id="IPR000531">
    <property type="entry name" value="Beta-barrel_TonB"/>
</dbReference>
<proteinExistence type="inferred from homology"/>
<dbReference type="EMBL" id="WNDX01000006">
    <property type="protein sequence ID" value="KAF1048167.1"/>
    <property type="molecule type" value="Genomic_DNA"/>
</dbReference>
<evidence type="ECO:0000256" key="2">
    <source>
        <dbReference type="ARBA" id="ARBA00022448"/>
    </source>
</evidence>
<keyword evidence="10" id="KW-0675">Receptor</keyword>
<evidence type="ECO:0000259" key="9">
    <source>
        <dbReference type="Pfam" id="PF00593"/>
    </source>
</evidence>
<evidence type="ECO:0000256" key="7">
    <source>
        <dbReference type="ARBA" id="ARBA00023237"/>
    </source>
</evidence>
<dbReference type="InterPro" id="IPR039426">
    <property type="entry name" value="TonB-dep_rcpt-like"/>
</dbReference>
<evidence type="ECO:0000256" key="4">
    <source>
        <dbReference type="ARBA" id="ARBA00022692"/>
    </source>
</evidence>
<evidence type="ECO:0000256" key="5">
    <source>
        <dbReference type="ARBA" id="ARBA00023077"/>
    </source>
</evidence>
<name>A0A7V8G011_9BURK</name>
<protein>
    <submittedName>
        <fullName evidence="10">Ferripyoverdine receptor</fullName>
    </submittedName>
</protein>
<evidence type="ECO:0000313" key="10">
    <source>
        <dbReference type="EMBL" id="KAF1048167.1"/>
    </source>
</evidence>
<comment type="caution">
    <text evidence="10">The sequence shown here is derived from an EMBL/GenBank/DDBJ whole genome shotgun (WGS) entry which is preliminary data.</text>
</comment>
<keyword evidence="3 8" id="KW-1134">Transmembrane beta strand</keyword>
<accession>A0A7V8G011</accession>
<comment type="similarity">
    <text evidence="8">Belongs to the TonB-dependent receptor family.</text>
</comment>
<keyword evidence="5" id="KW-0798">TonB box</keyword>
<dbReference type="Pfam" id="PF00593">
    <property type="entry name" value="TonB_dep_Rec_b-barrel"/>
    <property type="match status" value="1"/>
</dbReference>
<dbReference type="GO" id="GO:0015344">
    <property type="term" value="F:siderophore uptake transmembrane transporter activity"/>
    <property type="evidence" value="ECO:0007669"/>
    <property type="project" value="TreeGrafter"/>
</dbReference>
<reference evidence="11" key="1">
    <citation type="journal article" date="2020" name="MBio">
        <title>Horizontal gene transfer to a defensive symbiont with a reduced genome amongst a multipartite beetle microbiome.</title>
        <authorList>
            <person name="Waterworth S.C."/>
            <person name="Florez L.V."/>
            <person name="Rees E.R."/>
            <person name="Hertweck C."/>
            <person name="Kaltenpoth M."/>
            <person name="Kwan J.C."/>
        </authorList>
    </citation>
    <scope>NUCLEOTIDE SEQUENCE [LARGE SCALE GENOMIC DNA]</scope>
</reference>
<dbReference type="AlphaFoldDB" id="A0A7V8G011"/>
<keyword evidence="2 8" id="KW-0813">Transport</keyword>
<comment type="subcellular location">
    <subcellularLocation>
        <location evidence="1 8">Cell outer membrane</location>
        <topology evidence="1 8">Multi-pass membrane protein</topology>
    </subcellularLocation>
</comment>
<sequence length="185" mass="20219">MGGKLNTSFAVFKVEEDNATELDPGAAPLPDGSAAYRAVNGASTRGFETTVSGEVARGWQLMAGYTYSAKFTSKNVLMNTNYPQRMFRLATSYRLPGALSKLTVGGNLSYQSGISYVETYSNQTATMGGMTLIGLMARYEVTPQLSLSLNVENLTDKYYYTGLGGYNGYTYGNPRNTWLKANYKF</sequence>
<evidence type="ECO:0000313" key="11">
    <source>
        <dbReference type="Proteomes" id="UP000462435"/>
    </source>
</evidence>
<dbReference type="InterPro" id="IPR036942">
    <property type="entry name" value="Beta-barrel_TonB_sf"/>
</dbReference>
<dbReference type="SUPFAM" id="SSF56935">
    <property type="entry name" value="Porins"/>
    <property type="match status" value="1"/>
</dbReference>
<evidence type="ECO:0000256" key="6">
    <source>
        <dbReference type="ARBA" id="ARBA00023136"/>
    </source>
</evidence>
<keyword evidence="7 8" id="KW-0998">Cell outer membrane</keyword>
<evidence type="ECO:0000256" key="8">
    <source>
        <dbReference type="PROSITE-ProRule" id="PRU01360"/>
    </source>
</evidence>
<dbReference type="PANTHER" id="PTHR32552:SF74">
    <property type="entry name" value="HYDROXAMATE SIDEROPHORE RECEPTOR FHUE"/>
    <property type="match status" value="1"/>
</dbReference>
<organism evidence="10 11">
    <name type="scientific">Herbaspirillum frisingense</name>
    <dbReference type="NCBI Taxonomy" id="92645"/>
    <lineage>
        <taxon>Bacteria</taxon>
        <taxon>Pseudomonadati</taxon>
        <taxon>Pseudomonadota</taxon>
        <taxon>Betaproteobacteria</taxon>
        <taxon>Burkholderiales</taxon>
        <taxon>Oxalobacteraceae</taxon>
        <taxon>Herbaspirillum</taxon>
    </lineage>
</organism>
<dbReference type="GO" id="GO:0009279">
    <property type="term" value="C:cell outer membrane"/>
    <property type="evidence" value="ECO:0007669"/>
    <property type="project" value="UniProtKB-SubCell"/>
</dbReference>
<dbReference type="Proteomes" id="UP000462435">
    <property type="component" value="Unassembled WGS sequence"/>
</dbReference>
<dbReference type="PROSITE" id="PS52016">
    <property type="entry name" value="TONB_DEPENDENT_REC_3"/>
    <property type="match status" value="1"/>
</dbReference>
<keyword evidence="6 8" id="KW-0472">Membrane</keyword>
<feature type="domain" description="TonB-dependent receptor-like beta-barrel" evidence="9">
    <location>
        <begin position="2"/>
        <end position="154"/>
    </location>
</feature>
<evidence type="ECO:0000256" key="3">
    <source>
        <dbReference type="ARBA" id="ARBA00022452"/>
    </source>
</evidence>
<dbReference type="PANTHER" id="PTHR32552">
    <property type="entry name" value="FERRICHROME IRON RECEPTOR-RELATED"/>
    <property type="match status" value="1"/>
</dbReference>
<gene>
    <name evidence="10" type="primary">fpvA_1</name>
    <name evidence="10" type="ORF">GAK35_00391</name>
</gene>
<dbReference type="Gene3D" id="2.40.170.20">
    <property type="entry name" value="TonB-dependent receptor, beta-barrel domain"/>
    <property type="match status" value="1"/>
</dbReference>
<keyword evidence="4 8" id="KW-0812">Transmembrane</keyword>
<evidence type="ECO:0000256" key="1">
    <source>
        <dbReference type="ARBA" id="ARBA00004571"/>
    </source>
</evidence>